<accession>A0A7X0Y2H4</accession>
<sequence>MDIKLYSIEIERLSILQAQYNSALVARERLAFQTDTNLSIFLESDPGIVGMFEIDLVKDLGLRADDLRRIKRQILSEIEGRMTAIEAQLKTTLGGILDEQ</sequence>
<organism evidence="1 2">
    <name type="scientific">Listeria grandensis</name>
    <dbReference type="NCBI Taxonomy" id="1494963"/>
    <lineage>
        <taxon>Bacteria</taxon>
        <taxon>Bacillati</taxon>
        <taxon>Bacillota</taxon>
        <taxon>Bacilli</taxon>
        <taxon>Bacillales</taxon>
        <taxon>Listeriaceae</taxon>
        <taxon>Listeria</taxon>
    </lineage>
</organism>
<comment type="caution">
    <text evidence="1">The sequence shown here is derived from an EMBL/GenBank/DDBJ whole genome shotgun (WGS) entry which is preliminary data.</text>
</comment>
<evidence type="ECO:0000313" key="1">
    <source>
        <dbReference type="EMBL" id="MBC1935222.1"/>
    </source>
</evidence>
<reference evidence="1 2" key="1">
    <citation type="submission" date="2020-03" db="EMBL/GenBank/DDBJ databases">
        <title>Soil Listeria distribution.</title>
        <authorList>
            <person name="Liao J."/>
            <person name="Wiedmann M."/>
        </authorList>
    </citation>
    <scope>NUCLEOTIDE SEQUENCE [LARGE SCALE GENOMIC DNA]</scope>
    <source>
        <strain evidence="1 2">FSL L7-0741</strain>
    </source>
</reference>
<dbReference type="RefSeq" id="WP_185525403.1">
    <property type="nucleotide sequence ID" value="NZ_JAARWN010000001.1"/>
</dbReference>
<dbReference type="EMBL" id="JAARWN010000001">
    <property type="protein sequence ID" value="MBC1935222.1"/>
    <property type="molecule type" value="Genomic_DNA"/>
</dbReference>
<proteinExistence type="predicted"/>
<gene>
    <name evidence="1" type="ORF">HCA69_02515</name>
</gene>
<evidence type="ECO:0000313" key="2">
    <source>
        <dbReference type="Proteomes" id="UP000535908"/>
    </source>
</evidence>
<dbReference type="Proteomes" id="UP000535908">
    <property type="component" value="Unassembled WGS sequence"/>
</dbReference>
<name>A0A7X0Y2H4_9LIST</name>
<dbReference type="AlphaFoldDB" id="A0A7X0Y2H4"/>
<protein>
    <submittedName>
        <fullName evidence="1">Uncharacterized protein</fullName>
    </submittedName>
</protein>